<organism evidence="9">
    <name type="scientific">Photinus pyralis</name>
    <name type="common">Common eastern firefly</name>
    <name type="synonym">Lampyris pyralis</name>
    <dbReference type="NCBI Taxonomy" id="7054"/>
    <lineage>
        <taxon>Eukaryota</taxon>
        <taxon>Metazoa</taxon>
        <taxon>Ecdysozoa</taxon>
        <taxon>Arthropoda</taxon>
        <taxon>Hexapoda</taxon>
        <taxon>Insecta</taxon>
        <taxon>Pterygota</taxon>
        <taxon>Neoptera</taxon>
        <taxon>Endopterygota</taxon>
        <taxon>Coleoptera</taxon>
        <taxon>Polyphaga</taxon>
        <taxon>Elateriformia</taxon>
        <taxon>Elateroidea</taxon>
        <taxon>Lampyridae</taxon>
        <taxon>Lampyrinae</taxon>
        <taxon>Photinus</taxon>
    </lineage>
</organism>
<evidence type="ECO:0000256" key="5">
    <source>
        <dbReference type="PROSITE-ProRule" id="PRU00108"/>
    </source>
</evidence>
<dbReference type="PANTHER" id="PTHR45664:SF12">
    <property type="entry name" value="PANCREAS_DUODENUM HOMEOBOX PROTEIN 1"/>
    <property type="match status" value="1"/>
</dbReference>
<dbReference type="SUPFAM" id="SSF46689">
    <property type="entry name" value="Homeodomain-like"/>
    <property type="match status" value="1"/>
</dbReference>
<evidence type="ECO:0000256" key="2">
    <source>
        <dbReference type="ARBA" id="ARBA00023125"/>
    </source>
</evidence>
<feature type="compositionally biased region" description="Basic and acidic residues" evidence="7">
    <location>
        <begin position="1"/>
        <end position="10"/>
    </location>
</feature>
<dbReference type="PROSITE" id="PS00027">
    <property type="entry name" value="HOMEOBOX_1"/>
    <property type="match status" value="1"/>
</dbReference>
<feature type="region of interest" description="Disordered" evidence="7">
    <location>
        <begin position="59"/>
        <end position="80"/>
    </location>
</feature>
<keyword evidence="3 5" id="KW-0371">Homeobox</keyword>
<feature type="DNA-binding region" description="Homeobox" evidence="5">
    <location>
        <begin position="184"/>
        <end position="243"/>
    </location>
</feature>
<feature type="domain" description="Homeobox" evidence="8">
    <location>
        <begin position="182"/>
        <end position="242"/>
    </location>
</feature>
<dbReference type="FunFam" id="1.10.10.60:FF:000176">
    <property type="entry name" value="pancreas/duodenum homeobox protein 1"/>
    <property type="match status" value="1"/>
</dbReference>
<dbReference type="InterPro" id="IPR020479">
    <property type="entry name" value="HD_metazoa"/>
</dbReference>
<feature type="compositionally biased region" description="Basic and acidic residues" evidence="7">
    <location>
        <begin position="62"/>
        <end position="75"/>
    </location>
</feature>
<dbReference type="GO" id="GO:0045944">
    <property type="term" value="P:positive regulation of transcription by RNA polymerase II"/>
    <property type="evidence" value="ECO:0007669"/>
    <property type="project" value="UniProtKB-ARBA"/>
</dbReference>
<dbReference type="PRINTS" id="PR00024">
    <property type="entry name" value="HOMEOBOX"/>
</dbReference>
<dbReference type="Gene3D" id="1.10.10.60">
    <property type="entry name" value="Homeodomain-like"/>
    <property type="match status" value="1"/>
</dbReference>
<name>A0A1Y1KSU2_PHOPY</name>
<evidence type="ECO:0000259" key="8">
    <source>
        <dbReference type="PROSITE" id="PS50071"/>
    </source>
</evidence>
<reference evidence="9" key="1">
    <citation type="journal article" date="2016" name="Sci. Rep.">
        <title>Molecular characterization of firefly nuptial gifts: a multi-omics approach sheds light on postcopulatory sexual selection.</title>
        <authorList>
            <person name="Al-Wathiqui N."/>
            <person name="Fallon T.R."/>
            <person name="South A."/>
            <person name="Weng J.K."/>
            <person name="Lewis S.M."/>
        </authorList>
    </citation>
    <scope>NUCLEOTIDE SEQUENCE</scope>
</reference>
<evidence type="ECO:0000256" key="7">
    <source>
        <dbReference type="SAM" id="MobiDB-lite"/>
    </source>
</evidence>
<protein>
    <recommendedName>
        <fullName evidence="8">Homeobox domain-containing protein</fullName>
    </recommendedName>
</protein>
<sequence length="442" mass="49761">MSSSSERDSPDNNNENEEANKFWTPLKNYQSSEVSRKKRTFDEISDGGVRQYDMTLNGFKTNMDRHGAPQEKNTELSKSPPPYPAYGSNPNFHPSDFSNMIPSQLNGNASPAYSDYGQQNSGYDILGNYNLPSWTSAHQDSVTLPTNLSNHEKPLNLNSDYNSQNTADFHDHPVALQTGTGTGTKRARTAYTSSQLVELEKEFHYNKYLCRPRRIQMAQILNLTERQIKIWFQNRRMKFKKEQKAKSSSPNALSQNDNPSPPALSPCSNNSGGGYTPLATQPQSQSTKLTNDQQAIVNKLLSHSPTPVPQQQYLPTSLSTLPAYTRMALPDNEVIDKHYYENLQMQARNLAEMSYSYNLQFNTYNDVYTSGMFPNSEGSGQSDEYIVPKRETLSPDSELLDYDKVNETDNRINGYNFGPSVNAAWIGQQYVDNVNAASLTQL</sequence>
<dbReference type="GO" id="GO:0005634">
    <property type="term" value="C:nucleus"/>
    <property type="evidence" value="ECO:0007669"/>
    <property type="project" value="UniProtKB-SubCell"/>
</dbReference>
<evidence type="ECO:0000256" key="1">
    <source>
        <dbReference type="ARBA" id="ARBA00004123"/>
    </source>
</evidence>
<dbReference type="GO" id="GO:0000978">
    <property type="term" value="F:RNA polymerase II cis-regulatory region sequence-specific DNA binding"/>
    <property type="evidence" value="ECO:0007669"/>
    <property type="project" value="TreeGrafter"/>
</dbReference>
<dbReference type="InterPro" id="IPR001356">
    <property type="entry name" value="HD"/>
</dbReference>
<feature type="region of interest" description="Disordered" evidence="7">
    <location>
        <begin position="1"/>
        <end position="46"/>
    </location>
</feature>
<dbReference type="InterPro" id="IPR009057">
    <property type="entry name" value="Homeodomain-like_sf"/>
</dbReference>
<keyword evidence="2 5" id="KW-0238">DNA-binding</keyword>
<proteinExistence type="predicted"/>
<evidence type="ECO:0000256" key="4">
    <source>
        <dbReference type="ARBA" id="ARBA00023242"/>
    </source>
</evidence>
<dbReference type="AlphaFoldDB" id="A0A1Y1KSU2"/>
<dbReference type="CDD" id="cd00086">
    <property type="entry name" value="homeodomain"/>
    <property type="match status" value="1"/>
</dbReference>
<dbReference type="SMART" id="SM00389">
    <property type="entry name" value="HOX"/>
    <property type="match status" value="1"/>
</dbReference>
<comment type="subcellular location">
    <subcellularLocation>
        <location evidence="1 5 6">Nucleus</location>
    </subcellularLocation>
</comment>
<evidence type="ECO:0000256" key="6">
    <source>
        <dbReference type="RuleBase" id="RU000682"/>
    </source>
</evidence>
<dbReference type="PROSITE" id="PS50071">
    <property type="entry name" value="HOMEOBOX_2"/>
    <property type="match status" value="1"/>
</dbReference>
<dbReference type="GO" id="GO:0000981">
    <property type="term" value="F:DNA-binding transcription factor activity, RNA polymerase II-specific"/>
    <property type="evidence" value="ECO:0007669"/>
    <property type="project" value="InterPro"/>
</dbReference>
<dbReference type="PANTHER" id="PTHR45664">
    <property type="entry name" value="PROTEIN ZERKNUELLT 1-RELATED"/>
    <property type="match status" value="1"/>
</dbReference>
<feature type="compositionally biased region" description="Polar residues" evidence="7">
    <location>
        <begin position="246"/>
        <end position="258"/>
    </location>
</feature>
<feature type="compositionally biased region" description="Polar residues" evidence="7">
    <location>
        <begin position="278"/>
        <end position="290"/>
    </location>
</feature>
<dbReference type="GO" id="GO:0048513">
    <property type="term" value="P:animal organ development"/>
    <property type="evidence" value="ECO:0007669"/>
    <property type="project" value="UniProtKB-ARBA"/>
</dbReference>
<evidence type="ECO:0000256" key="3">
    <source>
        <dbReference type="ARBA" id="ARBA00023155"/>
    </source>
</evidence>
<dbReference type="Pfam" id="PF00046">
    <property type="entry name" value="Homeodomain"/>
    <property type="match status" value="1"/>
</dbReference>
<feature type="region of interest" description="Disordered" evidence="7">
    <location>
        <begin position="241"/>
        <end position="290"/>
    </location>
</feature>
<dbReference type="EMBL" id="GEZM01074801">
    <property type="protein sequence ID" value="JAV64469.1"/>
    <property type="molecule type" value="Transcribed_RNA"/>
</dbReference>
<keyword evidence="4 5" id="KW-0539">Nucleus</keyword>
<accession>A0A1Y1KSU2</accession>
<evidence type="ECO:0000313" key="9">
    <source>
        <dbReference type="EMBL" id="JAV64469.1"/>
    </source>
</evidence>
<dbReference type="InterPro" id="IPR017970">
    <property type="entry name" value="Homeobox_CS"/>
</dbReference>